<dbReference type="Proteomes" id="UP001057402">
    <property type="component" value="Chromosome 7"/>
</dbReference>
<evidence type="ECO:0000313" key="1">
    <source>
        <dbReference type="EMBL" id="KAI4339408.1"/>
    </source>
</evidence>
<proteinExistence type="predicted"/>
<comment type="caution">
    <text evidence="1">The sequence shown here is derived from an EMBL/GenBank/DDBJ whole genome shotgun (WGS) entry which is preliminary data.</text>
</comment>
<keyword evidence="2" id="KW-1185">Reference proteome</keyword>
<evidence type="ECO:0000313" key="2">
    <source>
        <dbReference type="Proteomes" id="UP001057402"/>
    </source>
</evidence>
<dbReference type="EMBL" id="CM042886">
    <property type="protein sequence ID" value="KAI4339408.1"/>
    <property type="molecule type" value="Genomic_DNA"/>
</dbReference>
<gene>
    <name evidence="1" type="ORF">MLD38_024355</name>
</gene>
<sequence>MPIGMGRKAGALYINSKRFGSLQKPCMKEMISFLNCLAVCQNDNGSCTRQKELLSTCMNAQNGKNRNGFQSINYHLQRLSRGRK</sequence>
<name>A0ACB9NTC7_9MYRT</name>
<protein>
    <submittedName>
        <fullName evidence="1">Uncharacterized protein</fullName>
    </submittedName>
</protein>
<reference evidence="2" key="1">
    <citation type="journal article" date="2023" name="Front. Plant Sci.">
        <title>Chromosomal-level genome assembly of Melastoma candidum provides insights into trichome evolution.</title>
        <authorList>
            <person name="Zhong Y."/>
            <person name="Wu W."/>
            <person name="Sun C."/>
            <person name="Zou P."/>
            <person name="Liu Y."/>
            <person name="Dai S."/>
            <person name="Zhou R."/>
        </authorList>
    </citation>
    <scope>NUCLEOTIDE SEQUENCE [LARGE SCALE GENOMIC DNA]</scope>
</reference>
<organism evidence="1 2">
    <name type="scientific">Melastoma candidum</name>
    <dbReference type="NCBI Taxonomy" id="119954"/>
    <lineage>
        <taxon>Eukaryota</taxon>
        <taxon>Viridiplantae</taxon>
        <taxon>Streptophyta</taxon>
        <taxon>Embryophyta</taxon>
        <taxon>Tracheophyta</taxon>
        <taxon>Spermatophyta</taxon>
        <taxon>Magnoliopsida</taxon>
        <taxon>eudicotyledons</taxon>
        <taxon>Gunneridae</taxon>
        <taxon>Pentapetalae</taxon>
        <taxon>rosids</taxon>
        <taxon>malvids</taxon>
        <taxon>Myrtales</taxon>
        <taxon>Melastomataceae</taxon>
        <taxon>Melastomatoideae</taxon>
        <taxon>Melastomateae</taxon>
        <taxon>Melastoma</taxon>
    </lineage>
</organism>
<accession>A0ACB9NTC7</accession>